<reference evidence="8 9" key="1">
    <citation type="journal article" date="2022" name="Nat. Plants">
        <title>Genomes of leafy and leafless Platanthera orchids illuminate the evolution of mycoheterotrophy.</title>
        <authorList>
            <person name="Li M.H."/>
            <person name="Liu K.W."/>
            <person name="Li Z."/>
            <person name="Lu H.C."/>
            <person name="Ye Q.L."/>
            <person name="Zhang D."/>
            <person name="Wang J.Y."/>
            <person name="Li Y.F."/>
            <person name="Zhong Z.M."/>
            <person name="Liu X."/>
            <person name="Yu X."/>
            <person name="Liu D.K."/>
            <person name="Tu X.D."/>
            <person name="Liu B."/>
            <person name="Hao Y."/>
            <person name="Liao X.Y."/>
            <person name="Jiang Y.T."/>
            <person name="Sun W.H."/>
            <person name="Chen J."/>
            <person name="Chen Y.Q."/>
            <person name="Ai Y."/>
            <person name="Zhai J.W."/>
            <person name="Wu S.S."/>
            <person name="Zhou Z."/>
            <person name="Hsiao Y.Y."/>
            <person name="Wu W.L."/>
            <person name="Chen Y.Y."/>
            <person name="Lin Y.F."/>
            <person name="Hsu J.L."/>
            <person name="Li C.Y."/>
            <person name="Wang Z.W."/>
            <person name="Zhao X."/>
            <person name="Zhong W.Y."/>
            <person name="Ma X.K."/>
            <person name="Ma L."/>
            <person name="Huang J."/>
            <person name="Chen G.Z."/>
            <person name="Huang M.Z."/>
            <person name="Huang L."/>
            <person name="Peng D.H."/>
            <person name="Luo Y.B."/>
            <person name="Zou S.Q."/>
            <person name="Chen S.P."/>
            <person name="Lan S."/>
            <person name="Tsai W.C."/>
            <person name="Van de Peer Y."/>
            <person name="Liu Z.J."/>
        </authorList>
    </citation>
    <scope>NUCLEOTIDE SEQUENCE [LARGE SCALE GENOMIC DNA]</scope>
    <source>
        <strain evidence="8">Lor288</strain>
    </source>
</reference>
<proteinExistence type="predicted"/>
<keyword evidence="2" id="KW-0645">Protease</keyword>
<evidence type="ECO:0000256" key="3">
    <source>
        <dbReference type="SAM" id="MobiDB-lite"/>
    </source>
</evidence>
<dbReference type="Proteomes" id="UP001412067">
    <property type="component" value="Unassembled WGS sequence"/>
</dbReference>
<evidence type="ECO:0000259" key="4">
    <source>
        <dbReference type="Pfam" id="PF13976"/>
    </source>
</evidence>
<keyword evidence="2" id="KW-0378">Hydrolase</keyword>
<dbReference type="SUPFAM" id="SSF53448">
    <property type="entry name" value="Nucleotide-diphospho-sugar transferases"/>
    <property type="match status" value="1"/>
</dbReference>
<dbReference type="InterPro" id="IPR043502">
    <property type="entry name" value="DNA/RNA_pol_sf"/>
</dbReference>
<feature type="domain" description="Retrovirus-related Pol polyprotein from transposon TNT 1-94-like beta-barrel" evidence="6">
    <location>
        <begin position="582"/>
        <end position="655"/>
    </location>
</feature>
<keyword evidence="9" id="KW-1185">Reference proteome</keyword>
<evidence type="ECO:0000259" key="7">
    <source>
        <dbReference type="Pfam" id="PF24626"/>
    </source>
</evidence>
<dbReference type="InterPro" id="IPR036397">
    <property type="entry name" value="RNaseH_sf"/>
</dbReference>
<name>A0ABR2MLH7_9ASPA</name>
<comment type="cofactor">
    <cofactor evidence="1">
        <name>Ca(2+)</name>
        <dbReference type="ChEBI" id="CHEBI:29108"/>
    </cofactor>
</comment>
<dbReference type="InterPro" id="IPR009448">
    <property type="entry name" value="UDP-g_GGtrans"/>
</dbReference>
<evidence type="ECO:0000313" key="8">
    <source>
        <dbReference type="EMBL" id="KAK8964921.1"/>
    </source>
</evidence>
<gene>
    <name evidence="8" type="primary">UGGT</name>
    <name evidence="8" type="ORF">KSP40_PGU016160</name>
</gene>
<sequence>MAKPRVNRTMEDVLRMCVLDFGKNWEDHLYMVEFAFNNNFQASIGMTPFEALYGRKCRTSLSWLEAGESKLYKRQAVEDVTSMIQTVHERLRIAQDRQSKYYNVKHRNVEFNVGDMMYLKIKPFKGISRVRRLKKLSPRYLGPFEILERVGEAAYRLKLSTELSGLHDGFHVSVCVRQCNEHSQIVADNQVPADYELTTKVKPVRIEDVAVKRLRNKEDFIPHMAQEYGFDYELITYKWPTWLHKQKEKQRIIWAYKILFLDVIFPLSLKKVIFVDADQVVRTDMGVLYDMDLKGRPLAYTPFCDNNRDMDGYRFWGQGFWKDHLRGKPYHISALYVVDLAKFRQMAAGDTLRVYYETLSKDPNSLSNLDQVGSSMQVYELTCRVLELKQGNMTVAAYNSEFERLYQELDFFNTFTVACTADAAAFQKDKDRFWVHVFLMGLNMEFDVVRLHFLHREPLPSLREAFGMLLSDENRRRTLGPPTDHSCFRLHPHLAPGGRGSGSRGRGEYRGGGRHSDDRSQSSAHSTEDLEDISQGLSVVELEAFHRLLRSHTDSTPVGSHAVVSTSVLSSAHVVSSSLSEWIIDSGATDHMTGSASGFTPYTPLSGHDKVIVVNDSLSAIADKGTVTCSPDLSLSSVLHVLSFPRNLLSVSHLTISLNCSVIFYPDVCAFQDLDTRQMLGSGRNVSGLYLLDQTSTSALSSAKSLTLHDIWRWHQRLGHPSVLYLTKLFPRSNGKVCHLQKSLYGLKQSPKAWFGRFNKTMIQLGYTHGQADHTLFIKRKGAQEFEVKDLGNLKYFLGIEVVRSRQGIFISQRKYTLDILEETGMLGQDDRKSTTGYCSFVGGNLVSWKSKKQNVVARSSAKAEYRVMTQGVCEGLWLKTILQDMSFYVNRHVTIYCDNKAAISIAHNPV</sequence>
<dbReference type="Gene3D" id="3.30.420.10">
    <property type="entry name" value="Ribonuclease H-like superfamily/Ribonuclease H"/>
    <property type="match status" value="1"/>
</dbReference>
<dbReference type="SUPFAM" id="SSF56672">
    <property type="entry name" value="DNA/RNA polymerases"/>
    <property type="match status" value="1"/>
</dbReference>
<dbReference type="InterPro" id="IPR025724">
    <property type="entry name" value="GAG-pre-integrase_dom"/>
</dbReference>
<evidence type="ECO:0000256" key="2">
    <source>
        <dbReference type="ARBA" id="ARBA00022750"/>
    </source>
</evidence>
<dbReference type="Gene3D" id="3.90.550.10">
    <property type="entry name" value="Spore Coat Polysaccharide Biosynthesis Protein SpsA, Chain A"/>
    <property type="match status" value="1"/>
</dbReference>
<comment type="caution">
    <text evidence="8">The sequence shown here is derived from an EMBL/GenBank/DDBJ whole genome shotgun (WGS) entry which is preliminary data.</text>
</comment>
<dbReference type="Pfam" id="PF13976">
    <property type="entry name" value="gag_pre-integrs"/>
    <property type="match status" value="1"/>
</dbReference>
<feature type="compositionally biased region" description="Basic and acidic residues" evidence="3">
    <location>
        <begin position="505"/>
        <end position="520"/>
    </location>
</feature>
<feature type="region of interest" description="Disordered" evidence="3">
    <location>
        <begin position="481"/>
        <end position="530"/>
    </location>
</feature>
<dbReference type="Pfam" id="PF22936">
    <property type="entry name" value="Pol_BBD"/>
    <property type="match status" value="1"/>
</dbReference>
<feature type="domain" description="Glucosyltransferase 24 catalytic" evidence="5">
    <location>
        <begin position="218"/>
        <end position="372"/>
    </location>
</feature>
<feature type="domain" description="Tf2-1-like SH3-like" evidence="7">
    <location>
        <begin position="114"/>
        <end position="174"/>
    </location>
</feature>
<dbReference type="PANTHER" id="PTHR11226">
    <property type="entry name" value="UDP-GLUCOSE GLYCOPROTEIN:GLUCOSYLTRANSFERASE"/>
    <property type="match status" value="1"/>
</dbReference>
<accession>A0ABR2MLH7</accession>
<organism evidence="8 9">
    <name type="scientific">Platanthera guangdongensis</name>
    <dbReference type="NCBI Taxonomy" id="2320717"/>
    <lineage>
        <taxon>Eukaryota</taxon>
        <taxon>Viridiplantae</taxon>
        <taxon>Streptophyta</taxon>
        <taxon>Embryophyta</taxon>
        <taxon>Tracheophyta</taxon>
        <taxon>Spermatophyta</taxon>
        <taxon>Magnoliopsida</taxon>
        <taxon>Liliopsida</taxon>
        <taxon>Asparagales</taxon>
        <taxon>Orchidaceae</taxon>
        <taxon>Orchidoideae</taxon>
        <taxon>Orchideae</taxon>
        <taxon>Orchidinae</taxon>
        <taxon>Platanthera</taxon>
    </lineage>
</organism>
<dbReference type="InterPro" id="IPR056924">
    <property type="entry name" value="SH3_Tf2-1"/>
</dbReference>
<dbReference type="InterPro" id="IPR029044">
    <property type="entry name" value="Nucleotide-diphossugar_trans"/>
</dbReference>
<dbReference type="Pfam" id="PF24626">
    <property type="entry name" value="SH3_Tf2-1"/>
    <property type="match status" value="1"/>
</dbReference>
<dbReference type="SUPFAM" id="SSF53098">
    <property type="entry name" value="Ribonuclease H-like"/>
    <property type="match status" value="1"/>
</dbReference>
<dbReference type="InterPro" id="IPR012337">
    <property type="entry name" value="RNaseH-like_sf"/>
</dbReference>
<evidence type="ECO:0000259" key="6">
    <source>
        <dbReference type="Pfam" id="PF22936"/>
    </source>
</evidence>
<evidence type="ECO:0000259" key="5">
    <source>
        <dbReference type="Pfam" id="PF18404"/>
    </source>
</evidence>
<evidence type="ECO:0000256" key="1">
    <source>
        <dbReference type="ARBA" id="ARBA00001913"/>
    </source>
</evidence>
<dbReference type="EMBL" id="JBBWWR010000006">
    <property type="protein sequence ID" value="KAK8964921.1"/>
    <property type="molecule type" value="Genomic_DNA"/>
</dbReference>
<evidence type="ECO:0000313" key="9">
    <source>
        <dbReference type="Proteomes" id="UP001412067"/>
    </source>
</evidence>
<feature type="domain" description="GAG-pre-integrase" evidence="4">
    <location>
        <begin position="688"/>
        <end position="737"/>
    </location>
</feature>
<dbReference type="InterPro" id="IPR040497">
    <property type="entry name" value="Glyco_transf_24"/>
</dbReference>
<dbReference type="Pfam" id="PF18404">
    <property type="entry name" value="Glyco_transf_24"/>
    <property type="match status" value="1"/>
</dbReference>
<protein>
    <submittedName>
        <fullName evidence="8">UDP-glucose:glycoprotein glucosyltransferase</fullName>
    </submittedName>
</protein>
<dbReference type="InterPro" id="IPR054722">
    <property type="entry name" value="PolX-like_BBD"/>
</dbReference>
<dbReference type="PANTHER" id="PTHR11226:SF0">
    <property type="entry name" value="UDP-GLUCOSE:GLYCOPROTEIN GLUCOSYLTRANSFERASE"/>
    <property type="match status" value="1"/>
</dbReference>
<keyword evidence="2" id="KW-0064">Aspartyl protease</keyword>
<dbReference type="CDD" id="cd09272">
    <property type="entry name" value="RNase_HI_RT_Ty1"/>
    <property type="match status" value="1"/>
</dbReference>